<feature type="region of interest" description="Disordered" evidence="10">
    <location>
        <begin position="1670"/>
        <end position="1726"/>
    </location>
</feature>
<dbReference type="CDD" id="cd12350">
    <property type="entry name" value="RRM3_SHARP"/>
    <property type="match status" value="1"/>
</dbReference>
<dbReference type="GO" id="GO:0005634">
    <property type="term" value="C:nucleus"/>
    <property type="evidence" value="ECO:0007669"/>
    <property type="project" value="UniProtKB-SubCell"/>
</dbReference>
<feature type="compositionally biased region" description="Polar residues" evidence="10">
    <location>
        <begin position="2483"/>
        <end position="2494"/>
    </location>
</feature>
<evidence type="ECO:0000256" key="5">
    <source>
        <dbReference type="ARBA" id="ARBA00023015"/>
    </source>
</evidence>
<feature type="compositionally biased region" description="Polar residues" evidence="10">
    <location>
        <begin position="786"/>
        <end position="797"/>
    </location>
</feature>
<dbReference type="Pfam" id="PF00076">
    <property type="entry name" value="RRM_1"/>
    <property type="match status" value="2"/>
</dbReference>
<keyword evidence="14" id="KW-1185">Reference proteome</keyword>
<dbReference type="InterPro" id="IPR034173">
    <property type="entry name" value="SHARP_RRM2"/>
</dbReference>
<feature type="compositionally biased region" description="Polar residues" evidence="10">
    <location>
        <begin position="200"/>
        <end position="214"/>
    </location>
</feature>
<feature type="compositionally biased region" description="Polar residues" evidence="10">
    <location>
        <begin position="942"/>
        <end position="952"/>
    </location>
</feature>
<feature type="region of interest" description="Disordered" evidence="10">
    <location>
        <begin position="3625"/>
        <end position="3651"/>
    </location>
</feature>
<evidence type="ECO:0000259" key="11">
    <source>
        <dbReference type="PROSITE" id="PS50102"/>
    </source>
</evidence>
<feature type="region of interest" description="Disordered" evidence="10">
    <location>
        <begin position="3690"/>
        <end position="3752"/>
    </location>
</feature>
<dbReference type="InterPro" id="IPR012677">
    <property type="entry name" value="Nucleotide-bd_a/b_plait_sf"/>
</dbReference>
<dbReference type="CDD" id="cd12349">
    <property type="entry name" value="RRM2_SHARP"/>
    <property type="match status" value="1"/>
</dbReference>
<feature type="region of interest" description="Disordered" evidence="10">
    <location>
        <begin position="940"/>
        <end position="1059"/>
    </location>
</feature>
<feature type="compositionally biased region" description="Polar residues" evidence="10">
    <location>
        <begin position="452"/>
        <end position="461"/>
    </location>
</feature>
<feature type="compositionally biased region" description="Basic and acidic residues" evidence="10">
    <location>
        <begin position="1918"/>
        <end position="1937"/>
    </location>
</feature>
<feature type="compositionally biased region" description="Polar residues" evidence="10">
    <location>
        <begin position="3642"/>
        <end position="3651"/>
    </location>
</feature>
<feature type="compositionally biased region" description="Polar residues" evidence="10">
    <location>
        <begin position="959"/>
        <end position="973"/>
    </location>
</feature>
<feature type="region of interest" description="Disordered" evidence="10">
    <location>
        <begin position="1341"/>
        <end position="1373"/>
    </location>
</feature>
<feature type="compositionally biased region" description="Basic and acidic residues" evidence="10">
    <location>
        <begin position="1580"/>
        <end position="1590"/>
    </location>
</feature>
<dbReference type="FunFam" id="3.30.70.330:FF:000088">
    <property type="entry name" value="msx2-interacting protein-like isoform X1"/>
    <property type="match status" value="1"/>
</dbReference>
<feature type="compositionally biased region" description="Low complexity" evidence="10">
    <location>
        <begin position="982"/>
        <end position="992"/>
    </location>
</feature>
<dbReference type="InterPro" id="IPR034174">
    <property type="entry name" value="SHARP_RRM3"/>
</dbReference>
<feature type="compositionally biased region" description="Polar residues" evidence="10">
    <location>
        <begin position="432"/>
        <end position="443"/>
    </location>
</feature>
<feature type="compositionally biased region" description="Low complexity" evidence="10">
    <location>
        <begin position="470"/>
        <end position="484"/>
    </location>
</feature>
<dbReference type="Pfam" id="PF07744">
    <property type="entry name" value="SPOC"/>
    <property type="match status" value="1"/>
</dbReference>
<keyword evidence="3" id="KW-0597">Phosphoprotein</keyword>
<keyword evidence="5" id="KW-0805">Transcription regulation</keyword>
<keyword evidence="7" id="KW-0804">Transcription</keyword>
<feature type="compositionally biased region" description="Basic and acidic residues" evidence="10">
    <location>
        <begin position="1623"/>
        <end position="1636"/>
    </location>
</feature>
<feature type="region of interest" description="Disordered" evidence="10">
    <location>
        <begin position="3480"/>
        <end position="3565"/>
    </location>
</feature>
<feature type="compositionally biased region" description="Polar residues" evidence="10">
    <location>
        <begin position="2685"/>
        <end position="2699"/>
    </location>
</feature>
<feature type="compositionally biased region" description="Basic and acidic residues" evidence="10">
    <location>
        <begin position="1682"/>
        <end position="1693"/>
    </location>
</feature>
<feature type="region of interest" description="Disordered" evidence="10">
    <location>
        <begin position="3007"/>
        <end position="3043"/>
    </location>
</feature>
<feature type="compositionally biased region" description="Basic and acidic residues" evidence="10">
    <location>
        <begin position="2945"/>
        <end position="2956"/>
    </location>
</feature>
<protein>
    <submittedName>
        <fullName evidence="13">CLUMA_CG014204, isoform A</fullName>
    </submittedName>
</protein>
<feature type="compositionally biased region" description="Basic and acidic residues" evidence="10">
    <location>
        <begin position="2030"/>
        <end position="2041"/>
    </location>
</feature>
<feature type="compositionally biased region" description="Polar residues" evidence="10">
    <location>
        <begin position="1157"/>
        <end position="1179"/>
    </location>
</feature>
<dbReference type="SUPFAM" id="SSF54928">
    <property type="entry name" value="RNA-binding domain, RBD"/>
    <property type="match status" value="2"/>
</dbReference>
<feature type="compositionally biased region" description="Polar residues" evidence="10">
    <location>
        <begin position="3507"/>
        <end position="3517"/>
    </location>
</feature>
<dbReference type="Gene3D" id="2.40.290.10">
    <property type="match status" value="1"/>
</dbReference>
<feature type="domain" description="RRM" evidence="11">
    <location>
        <begin position="676"/>
        <end position="748"/>
    </location>
</feature>
<keyword evidence="8" id="KW-0539">Nucleus</keyword>
<feature type="compositionally biased region" description="Polar residues" evidence="10">
    <location>
        <begin position="3480"/>
        <end position="3497"/>
    </location>
</feature>
<feature type="compositionally biased region" description="Basic and acidic residues" evidence="10">
    <location>
        <begin position="2700"/>
        <end position="2715"/>
    </location>
</feature>
<feature type="region of interest" description="Disordered" evidence="10">
    <location>
        <begin position="2002"/>
        <end position="2050"/>
    </location>
</feature>
<dbReference type="InterPro" id="IPR035979">
    <property type="entry name" value="RBD_domain_sf"/>
</dbReference>
<feature type="compositionally biased region" description="Low complexity" evidence="10">
    <location>
        <begin position="3519"/>
        <end position="3532"/>
    </location>
</feature>
<feature type="compositionally biased region" description="Basic and acidic residues" evidence="10">
    <location>
        <begin position="1528"/>
        <end position="1537"/>
    </location>
</feature>
<feature type="region of interest" description="Disordered" evidence="10">
    <location>
        <begin position="1744"/>
        <end position="1974"/>
    </location>
</feature>
<feature type="compositionally biased region" description="Polar residues" evidence="10">
    <location>
        <begin position="1341"/>
        <end position="1351"/>
    </location>
</feature>
<evidence type="ECO:0000256" key="8">
    <source>
        <dbReference type="ARBA" id="ARBA00023242"/>
    </source>
</evidence>
<evidence type="ECO:0000256" key="7">
    <source>
        <dbReference type="ARBA" id="ARBA00023163"/>
    </source>
</evidence>
<feature type="compositionally biased region" description="Low complexity" evidence="10">
    <location>
        <begin position="1101"/>
        <end position="1112"/>
    </location>
</feature>
<accession>A0A1J1ILI3</accession>
<feature type="compositionally biased region" description="Basic residues" evidence="10">
    <location>
        <begin position="1594"/>
        <end position="1609"/>
    </location>
</feature>
<feature type="region of interest" description="Disordered" evidence="10">
    <location>
        <begin position="2900"/>
        <end position="2985"/>
    </location>
</feature>
<proteinExistence type="inferred from homology"/>
<sequence length="4118" mass="455229">MAECKVLKLSSHLASSQLFRHLSHRQLARSHQQANSSLLDITLVIITCLPHIHHPAVLNVVCNSPPFRLPSLDPRICWNHQLVSIAVVIVSSSNHNCITMYAATIAFMDIKSASKAHLAEHKFDDRILTTEYYEPSSMHHASLESGSGLMINNKINSDSAVNNSIGDMKDSTSHGRFTSTSSHGSSDDHSPGRTSFYDRVSTSQSGNRTNSETAPTEFIRRTSYHSNDIRGRQRDRHFRNNPYLLDRSNPISHHRWYETSPSSSSSRNNHYNTNTNNNSIFQQPDSSYDRHNSSDLIDTSPSAVTTSISNTIKDSKGLFSSTQTPTAVITNSEQSNVAPYKSKLLINNHHHHHHLKTIKSRSGSESPISGRSSRSHSRSPSSCSSTSSHTTTPTSSHSSPVSGGGGGEIVTHSTPSSNHHHHHHHHHRHIKSNSTGKSSTGNIHHQRHRRNLQVSLTNVPLPNSIDKPASTTSSLSSSGSVSGSNPVVHSEDNRPLAICVKNLPLRSSDTSLKDGLFHEYKKHGKVTWVKVVGQSHERYALVCFKKPEDVEKALEVSQDKLFFGCKIEVQPYQGYDVDDNEFRPYEAEIDEYQSKSTRTLFIGNLEKHVTVAELRKAFEVFGEILEIDIKKQGSSPYAFCQYADIVSVVKAVRKMDGEHFGSTRIKLGFGKSMPTTCVWLDGILDGVSEHYLTQQFSRFGAVQKVAIDRDRKTALVSFDQIQCAQQAVKETRGTAIRGRKLQVDYASRECVDAFYARLEKLGVQPANINVESLVIPGNSMVRHTFNTSRSRASSFSRPGNPVSGAASPTSTPSAGSTPRHHSSSGSLGKKFRYAAAGSPEFYDSNEYLDTYGSSYDHERTTCVDSDLLNDGEPIFSSVRRRCDKSPAGDIRQVQRLDTELVNSGITSTSIRRRCERSPGDMRILETQRHKILDQLEKCPSSGAMTSSVNYTKPNRRPSTDSLSRYQHMDSYQTMIHKRRKTSATASTSSSSSNVTLNDNEQPNIILSKSRGHQLHSNHSCEASGGESEHGSRSGTPLFDERPDNTIDPRRPPITINRSVEPMNLPLPKFAQQFHQQLKQNNQLLPATHATSNIVGDKHENSSSSQQSHHNSSLKNRSMSPSPQQTLVRSHSNSLMPPIPGSCMNTDMGLTSPRPPSMISNSSDSEQELGSITGPNSSPSLEERLKKFTEDYDSWSSNGRSSSSSHYMNSFRHSVPEIAVPETPELLRNVLKNSMFDEDSKRLENIGDKYVTQSAPILPTTTSTATTLAATITTKNAFGGLSGNPLNLSGTSSPLMTLMNSNLSLAHPPETLNATTALCNSLGKLHMPAQQPVTITTMIHQRLGSSGTGSPMNSPNTASPYNSPNPSSASSISSIKGLQYPFPTHSMLSTSPSTSTTNTSTAVSTSTTAVATTTSVSPASGPLPSLNCLKPKTSSCALGKNEDVAVNNIKKEVDVKEINEKKNHARDRRKTNESDEIATTNVINVIKEENVKKEKESSILRKEKDVKKDSVCVNVNEEKKSKSSHKKSSKDEPHHDVDETILLNREQQQNKRRVSFEDVSSVDSANEQQQQQTTTTTMTNHVKDTKHHDTTTKSNSKHHHHHHHHHHKKSSGSTSSSTTTSTVAKEKIHSGEDENNHGKSKMMTNDVSNSKDMIFDELKRNSKENIIRVSEKIHKSKKHNHNYHRENNTKDKENQTQVSNFNDTDDDTDDSDAKKASFFDIPDDAPNISMYDKVKARSCKNLKKQEEEKKIKDKFSALKQSRAKRERKRLNTSDDDTDSDMNDPNSSDMFQMKYRKSHLSGSEDVENNSESEMLNRTTSTTNKTKTRNQFSVCDDESSESGITMNDGHRKRHNKFLNRKMSRNNVIDSSDDDDDDEKIVIVKQEMQTSDFDELKKQDDVKNHNNNKHSSNGSKKRHHDKSKDEKINKKSKKLSKEIRHTKQQHSSSDNTQKRDDKMEDIFGPISDDDIKSDVTKNNFTTALADIKKEEMSPILDNVVVKVEVTSSSEQQHNSKDQLREESRKRKEKRRREREKQREIIKEEKDENDENNSVDLDEAGRALEAQLMSDNDQQQKAVVVNNNNNNSHQGKIEDIFRFTDGDDEMKRDHNHDGSKKKKKKKRAREERSKHHHNHHHYEPTIKHEIIDNENDDVNSNMVMKTSSAFNNNNITKIRHENEGKIGLNNELKPSVPSLIDETPSRPQPVVTTAAVAVKKELKTKENVIPGFGAVVDETIHEKAVLSIAKELEKKTSTASTISISDQIMIKDEKKLASAEDVKASSSSSSTSTATTTVKVEGEKVVEEKSRVVISQEETEDAVAALLGESFSMAIEDDYNDPYDVPITVTNEGDSLSGDNNPSIPPEEDEEMKKAIMSLNPEIIDNKPDTPQSEHELQIDTDIDEAAGGADDGDEEESSNQPFDNPPKTPDVDMAQMEKEKVETPSLKIEITQDLNVKCDSSQLPSTTPVKEVKVVEKSSEKKDEIKARYQSHFQPASTNIPTKEQLPALKSSSVESQKNRANSSTTLTSTPSQKIVLSPNQPTSPKIIAIPTKNDNKTILIHSPSTVVKITPNIPQQPQPIVSANVQTINNTNSTYSTTLSKDLQQKHLNVPHQSCNKQAPSTTVVSDNKKVDIKVQQQHMIHQQSANRQSQIIYPPVIATTTTAAPAVVQPTIIPTESSIKASCDVKDSKPEQWQQNVNSVIQKTSENVKDEKKSISEIETSHDEDEFDENSADSSMEKETNGSRKVSRGTGRQQRGRKAAVVTSPQPLADDVVTSRRGGKATAANKRGGRGGRTANSRNVVNPPLQTSIMTAPSMPSPAVPPPQPSHQSSLRQQKTSESDVYEFHDDSGEELMKTGDAQRPRLIMTIKSSTVTTSVNTQPIVTASSASPTTVVVQSSPISTSINIQQQPSITTSNDEITQQQVPSPSASDDFAQPNANNTNNNSNTRKSRRLQEKDGTRTSVDDTIDDVIRNMTPNQNQQQLNNRRATRQTTPTVIPVNVAVTPASAVVVPTSQALNDGSKKSIRNNKKQQKDRKISDTSESSDCDKKSEVSTFIQPVSQTPPVTVTTAPKSNVVAVQEQIQKQHPEILVSQQHQQQKPHQKESSELLQLIDPVTGELQKMTQSKEGQYVPVSDNRQHLKQQQHHQQAISLPQVDAKSNEGDKKVNPSAFVVQMKVSTTPVAVHESMKTSNASIPSTTSDLSHVIKPPVITQNPTYTKPPQPLKTYVLGSQGVAKSSHVVSTSVQTPPATVISSQGIVKINPTTVQHPSTIYNLPNIIPATGGKYIQQPLTTPKTIMMPVPHSIHSNQQPQQSQILQHQKIPSNGQQQPQIVIHSQPHPVLQQPQPGGNLMINIPTSSASSSIVGGQSIPSPRGMQVKQVIQRSAIPSQVSQQQQQPPVPVTTANAVLMKSGGTTHHVVATNPEINSKTQTTYIHQGAKIIQGPSEGSGVGVGTPMSYISGNGGREIIYVGANVQKQTIYPNYQPNKYTHQQQQPSPTLQKPPTQGKVVEKIPSQQPSVSVTHIQMPPQQQQQQQQQPKVYFTNSGQVITNVPPSITGQQQSSEANERHQQWLTHEKIQQQQQQPLKTRYIMENYDEAHRTQIQSEQRVAAVQQQQQHHGAQAQVKRNYVIENPPSSGGAHLLPSPSQPQVHHATSSVVNQPIIPPQNKAVIGLNQAPQILTGAVASPPLKAHLTSQQPIVTGASSSRVAIPTMSPKDHPRHFPPESYDDTVMQHGDRSAYRSQSPPPAHQTSPLTTRPPYLMTKIFHHQQPSPLYMRGGPDFARLPSRIEPRDLAEMEEQRGASPPLELRRTTTMPLQSPSDRITDSPMMAPLYLSPRIPQPYFYEGDGMKPLPVTEPPPAHRAHTGNIPPPTTVFTAQPAAVLPPTVAALAHLQREADDSVASHQTKDADGNVRYQIVYSTPPAQSLVAPTTNNRPIQLTTPPIASQVPLHADTLSRLLERYPLMWQGLLALKTEQAAVQMHFVFGNKKIAKASLPFNSDHTTPPLRIAQRMRLEPSQIEGVARKMQITDEHCVLLALPCGFDYGDVLRQTENLQVSFINYLQQKQAAGIINIADPGSQNASYVVHIFPSCEFANESLERIAPDLMYKVANISHLLIVIATV</sequence>
<evidence type="ECO:0000256" key="3">
    <source>
        <dbReference type="ARBA" id="ARBA00022553"/>
    </source>
</evidence>
<name>A0A1J1ILI3_9DIPT</name>
<feature type="compositionally biased region" description="Basic residues" evidence="10">
    <location>
        <begin position="1760"/>
        <end position="1769"/>
    </location>
</feature>
<feature type="region of interest" description="Disordered" evidence="10">
    <location>
        <begin position="2451"/>
        <end position="2532"/>
    </location>
</feature>
<feature type="compositionally biased region" description="Basic and acidic residues" evidence="10">
    <location>
        <begin position="2098"/>
        <end position="2109"/>
    </location>
</feature>
<feature type="compositionally biased region" description="Low complexity" evidence="10">
    <location>
        <begin position="360"/>
        <end position="401"/>
    </location>
</feature>
<dbReference type="SMART" id="SM00360">
    <property type="entry name" value="RRM"/>
    <property type="match status" value="3"/>
</dbReference>
<feature type="compositionally biased region" description="Polar residues" evidence="10">
    <location>
        <begin position="993"/>
        <end position="1006"/>
    </location>
</feature>
<feature type="compositionally biased region" description="Acidic residues" evidence="10">
    <location>
        <begin position="2716"/>
        <end position="2725"/>
    </location>
</feature>
<evidence type="ECO:0000256" key="9">
    <source>
        <dbReference type="PROSITE-ProRule" id="PRU00176"/>
    </source>
</evidence>
<comment type="subcellular location">
    <subcellularLocation>
        <location evidence="1">Nucleus</location>
    </subcellularLocation>
</comment>
<reference evidence="13 14" key="1">
    <citation type="submission" date="2015-04" db="EMBL/GenBank/DDBJ databases">
        <authorList>
            <person name="Syromyatnikov M.Y."/>
            <person name="Popov V.N."/>
        </authorList>
    </citation>
    <scope>NUCLEOTIDE SEQUENCE [LARGE SCALE GENOMIC DNA]</scope>
</reference>
<dbReference type="FunFam" id="2.40.290.10:FF:000002">
    <property type="entry name" value="Spen family transcriptional repressor"/>
    <property type="match status" value="1"/>
</dbReference>
<feature type="compositionally biased region" description="Low complexity" evidence="10">
    <location>
        <begin position="2966"/>
        <end position="2985"/>
    </location>
</feature>
<dbReference type="CDD" id="cd21543">
    <property type="entry name" value="SPOC_SHARP"/>
    <property type="match status" value="1"/>
</dbReference>
<feature type="compositionally biased region" description="Low complexity" evidence="10">
    <location>
        <begin position="1352"/>
        <end position="1373"/>
    </location>
</feature>
<feature type="compositionally biased region" description="Basic residues" evidence="10">
    <location>
        <begin position="418"/>
        <end position="431"/>
    </location>
</feature>
<dbReference type="PANTHER" id="PTHR23189">
    <property type="entry name" value="RNA RECOGNITION MOTIF-CONTAINING"/>
    <property type="match status" value="1"/>
</dbReference>
<feature type="region of interest" description="Disordered" evidence="10">
    <location>
        <begin position="2678"/>
        <end position="2834"/>
    </location>
</feature>
<comment type="similarity">
    <text evidence="2">Belongs to the RRM Spen family.</text>
</comment>
<feature type="region of interest" description="Disordered" evidence="10">
    <location>
        <begin position="1510"/>
        <end position="1647"/>
    </location>
</feature>
<feature type="compositionally biased region" description="Polar residues" evidence="10">
    <location>
        <begin position="2900"/>
        <end position="2922"/>
    </location>
</feature>
<feature type="compositionally biased region" description="Basic and acidic residues" evidence="10">
    <location>
        <begin position="2375"/>
        <end position="2389"/>
    </location>
</feature>
<feature type="region of interest" description="Disordered" evidence="10">
    <location>
        <begin position="2098"/>
        <end position="2134"/>
    </location>
</feature>
<feature type="compositionally biased region" description="Basic and acidic residues" evidence="10">
    <location>
        <begin position="1038"/>
        <end position="1050"/>
    </location>
</feature>
<feature type="region of interest" description="Disordered" evidence="10">
    <location>
        <begin position="2339"/>
        <end position="2436"/>
    </location>
</feature>
<keyword evidence="4 9" id="KW-0694">RNA-binding</keyword>
<evidence type="ECO:0000259" key="12">
    <source>
        <dbReference type="PROSITE" id="PS50917"/>
    </source>
</evidence>
<dbReference type="InterPro" id="IPR010912">
    <property type="entry name" value="SPOC_met"/>
</dbReference>
<feature type="compositionally biased region" description="Polar residues" evidence="10">
    <location>
        <begin position="1113"/>
        <end position="1134"/>
    </location>
</feature>
<feature type="compositionally biased region" description="Basic and acidic residues" evidence="10">
    <location>
        <begin position="1948"/>
        <end position="1957"/>
    </location>
</feature>
<dbReference type="PROSITE" id="PS50102">
    <property type="entry name" value="RRM"/>
    <property type="match status" value="3"/>
</dbReference>
<dbReference type="GO" id="GO:0003723">
    <property type="term" value="F:RNA binding"/>
    <property type="evidence" value="ECO:0007669"/>
    <property type="project" value="UniProtKB-UniRule"/>
</dbReference>
<dbReference type="Proteomes" id="UP000183832">
    <property type="component" value="Unassembled WGS sequence"/>
</dbReference>
<feature type="compositionally biased region" description="Polar residues" evidence="10">
    <location>
        <begin position="3536"/>
        <end position="3558"/>
    </location>
</feature>
<feature type="domain" description="SPOC" evidence="12">
    <location>
        <begin position="3951"/>
        <end position="4118"/>
    </location>
</feature>
<feature type="region of interest" description="Disordered" evidence="10">
    <location>
        <begin position="162"/>
        <end position="301"/>
    </location>
</feature>
<feature type="compositionally biased region" description="Basic and acidic residues" evidence="10">
    <location>
        <begin position="1510"/>
        <end position="1520"/>
    </location>
</feature>
<feature type="compositionally biased region" description="Acidic residues" evidence="10">
    <location>
        <begin position="2390"/>
        <end position="2409"/>
    </location>
</feature>
<feature type="compositionally biased region" description="Basic residues" evidence="10">
    <location>
        <begin position="1847"/>
        <end position="1860"/>
    </location>
</feature>
<evidence type="ECO:0000256" key="1">
    <source>
        <dbReference type="ARBA" id="ARBA00004123"/>
    </source>
</evidence>
<dbReference type="InterPro" id="IPR000504">
    <property type="entry name" value="RRM_dom"/>
</dbReference>
<feature type="compositionally biased region" description="Polar residues" evidence="10">
    <location>
        <begin position="2502"/>
        <end position="2532"/>
    </location>
</feature>
<feature type="compositionally biased region" description="Low complexity" evidence="10">
    <location>
        <begin position="259"/>
        <end position="279"/>
    </location>
</feature>
<evidence type="ECO:0000256" key="4">
    <source>
        <dbReference type="ARBA" id="ARBA00022884"/>
    </source>
</evidence>
<evidence type="ECO:0000256" key="10">
    <source>
        <dbReference type="SAM" id="MobiDB-lite"/>
    </source>
</evidence>
<feature type="compositionally biased region" description="Basic and acidic residues" evidence="10">
    <location>
        <begin position="2009"/>
        <end position="2021"/>
    </location>
</feature>
<dbReference type="InterPro" id="IPR012921">
    <property type="entry name" value="SPOC_C"/>
</dbReference>
<feature type="region of interest" description="Disordered" evidence="10">
    <location>
        <begin position="1093"/>
        <end position="1180"/>
    </location>
</feature>
<keyword evidence="6" id="KW-0175">Coiled coil</keyword>
<evidence type="ECO:0000313" key="13">
    <source>
        <dbReference type="EMBL" id="CRL01083.1"/>
    </source>
</evidence>
<feature type="compositionally biased region" description="Polar residues" evidence="10">
    <location>
        <begin position="2339"/>
        <end position="2353"/>
    </location>
</feature>
<feature type="domain" description="RRM" evidence="11">
    <location>
        <begin position="496"/>
        <end position="574"/>
    </location>
</feature>
<feature type="region of interest" description="Disordered" evidence="10">
    <location>
        <begin position="351"/>
        <end position="490"/>
    </location>
</feature>
<feature type="compositionally biased region" description="Basic and acidic residues" evidence="10">
    <location>
        <begin position="3027"/>
        <end position="3043"/>
    </location>
</feature>
<dbReference type="EMBL" id="CVRI01000055">
    <property type="protein sequence ID" value="CRL01083.1"/>
    <property type="molecule type" value="Genomic_DNA"/>
</dbReference>
<feature type="compositionally biased region" description="Polar residues" evidence="10">
    <location>
        <begin position="3690"/>
        <end position="3702"/>
    </location>
</feature>
<evidence type="ECO:0000256" key="2">
    <source>
        <dbReference type="ARBA" id="ARBA00005387"/>
    </source>
</evidence>
<feature type="compositionally biased region" description="Basic and acidic residues" evidence="10">
    <location>
        <begin position="2462"/>
        <end position="2479"/>
    </location>
</feature>
<gene>
    <name evidence="13" type="primary">putative Protein split ends</name>
    <name evidence="13" type="ORF">CLUMA_CG014204</name>
</gene>
<feature type="compositionally biased region" description="Pro residues" evidence="10">
    <location>
        <begin position="2809"/>
        <end position="2819"/>
    </location>
</feature>
<feature type="region of interest" description="Disordered" evidence="10">
    <location>
        <begin position="786"/>
        <end position="828"/>
    </location>
</feature>
<dbReference type="SUPFAM" id="SSF100939">
    <property type="entry name" value="SPOC domain-like"/>
    <property type="match status" value="1"/>
</dbReference>
<dbReference type="STRING" id="568069.A0A1J1ILI3"/>
<feature type="compositionally biased region" description="Low complexity" evidence="10">
    <location>
        <begin position="174"/>
        <end position="184"/>
    </location>
</feature>
<evidence type="ECO:0000256" key="6">
    <source>
        <dbReference type="ARBA" id="ARBA00023054"/>
    </source>
</evidence>
<feature type="compositionally biased region" description="Low complexity" evidence="10">
    <location>
        <begin position="803"/>
        <end position="817"/>
    </location>
</feature>
<feature type="compositionally biased region" description="Basic and acidic residues" evidence="10">
    <location>
        <begin position="1890"/>
        <end position="1900"/>
    </location>
</feature>
<organism evidence="13 14">
    <name type="scientific">Clunio marinus</name>
    <dbReference type="NCBI Taxonomy" id="568069"/>
    <lineage>
        <taxon>Eukaryota</taxon>
        <taxon>Metazoa</taxon>
        <taxon>Ecdysozoa</taxon>
        <taxon>Arthropoda</taxon>
        <taxon>Hexapoda</taxon>
        <taxon>Insecta</taxon>
        <taxon>Pterygota</taxon>
        <taxon>Neoptera</taxon>
        <taxon>Endopterygota</taxon>
        <taxon>Diptera</taxon>
        <taxon>Nematocera</taxon>
        <taxon>Chironomoidea</taxon>
        <taxon>Chironomidae</taxon>
        <taxon>Clunio</taxon>
    </lineage>
</organism>
<feature type="compositionally biased region" description="Low complexity" evidence="10">
    <location>
        <begin position="1567"/>
        <end position="1579"/>
    </location>
</feature>
<dbReference type="PROSITE" id="PS50917">
    <property type="entry name" value="SPOC"/>
    <property type="match status" value="1"/>
</dbReference>
<dbReference type="Gene3D" id="3.30.70.330">
    <property type="match status" value="3"/>
</dbReference>
<evidence type="ECO:0000313" key="14">
    <source>
        <dbReference type="Proteomes" id="UP000183832"/>
    </source>
</evidence>
<feature type="domain" description="RRM" evidence="11">
    <location>
        <begin position="598"/>
        <end position="672"/>
    </location>
</feature>
<feature type="compositionally biased region" description="Basic and acidic residues" evidence="10">
    <location>
        <begin position="1744"/>
        <end position="1755"/>
    </location>
</feature>
<feature type="compositionally biased region" description="Polar residues" evidence="10">
    <location>
        <begin position="2788"/>
        <end position="2805"/>
    </location>
</feature>
<dbReference type="OrthoDB" id="6407164at2759"/>
<feature type="compositionally biased region" description="Basic residues" evidence="10">
    <location>
        <begin position="3016"/>
        <end position="3026"/>
    </location>
</feature>
<dbReference type="InterPro" id="IPR016194">
    <property type="entry name" value="SPOC-like_C_dom_sf"/>
</dbReference>
<feature type="compositionally biased region" description="Low complexity" evidence="10">
    <location>
        <begin position="2930"/>
        <end position="2940"/>
    </location>
</feature>
<feature type="compositionally biased region" description="Polar residues" evidence="10">
    <location>
        <begin position="2451"/>
        <end position="2460"/>
    </location>
</feature>
<feature type="compositionally biased region" description="Low complexity" evidence="10">
    <location>
        <begin position="1610"/>
        <end position="1622"/>
    </location>
</feature>